<dbReference type="AlphaFoldDB" id="J6F2K8"/>
<dbReference type="Proteomes" id="UP000002748">
    <property type="component" value="Unassembled WGS sequence"/>
</dbReference>
<dbReference type="GO" id="GO:0008408">
    <property type="term" value="F:3'-5' exonuclease activity"/>
    <property type="evidence" value="ECO:0007669"/>
    <property type="project" value="InterPro"/>
</dbReference>
<dbReference type="VEuPathDB" id="FungiDB:A1Q1_07593"/>
<dbReference type="InterPro" id="IPR036397">
    <property type="entry name" value="RNaseH_sf"/>
</dbReference>
<feature type="compositionally biased region" description="Pro residues" evidence="3">
    <location>
        <begin position="439"/>
        <end position="454"/>
    </location>
</feature>
<name>J6F2K8_TRIAS</name>
<keyword evidence="1" id="KW-0540">Nuclease</keyword>
<evidence type="ECO:0000256" key="2">
    <source>
        <dbReference type="ARBA" id="ARBA00022801"/>
    </source>
</evidence>
<dbReference type="EMBL" id="ALBS01000071">
    <property type="protein sequence ID" value="EJT51209.1"/>
    <property type="molecule type" value="Genomic_DNA"/>
</dbReference>
<accession>J6F2K8</accession>
<dbReference type="GO" id="GO:0005634">
    <property type="term" value="C:nucleus"/>
    <property type="evidence" value="ECO:0007669"/>
    <property type="project" value="TreeGrafter"/>
</dbReference>
<dbReference type="KEGG" id="tasa:A1Q1_07593"/>
<feature type="compositionally biased region" description="Gly residues" evidence="3">
    <location>
        <begin position="68"/>
        <end position="79"/>
    </location>
</feature>
<dbReference type="GeneID" id="25991105"/>
<evidence type="ECO:0000256" key="3">
    <source>
        <dbReference type="SAM" id="MobiDB-lite"/>
    </source>
</evidence>
<feature type="region of interest" description="Disordered" evidence="3">
    <location>
        <begin position="114"/>
        <end position="150"/>
    </location>
</feature>
<dbReference type="HOGENOM" id="CLU_396994_0_0_1"/>
<dbReference type="Gene3D" id="3.30.420.10">
    <property type="entry name" value="Ribonuclease H-like superfamily/Ribonuclease H"/>
    <property type="match status" value="1"/>
</dbReference>
<dbReference type="SUPFAM" id="SSF53098">
    <property type="entry name" value="Ribonuclease H-like"/>
    <property type="match status" value="1"/>
</dbReference>
<evidence type="ECO:0000259" key="4">
    <source>
        <dbReference type="Pfam" id="PF01612"/>
    </source>
</evidence>
<keyword evidence="2" id="KW-0378">Hydrolase</keyword>
<reference evidence="5 6" key="1">
    <citation type="journal article" date="2012" name="Eukaryot. Cell">
        <title>Draft genome sequence of CBS 2479, the standard type strain of Trichosporon asahii.</title>
        <authorList>
            <person name="Yang R.Y."/>
            <person name="Li H.T."/>
            <person name="Zhu H."/>
            <person name="Zhou G.P."/>
            <person name="Wang M."/>
            <person name="Wang L."/>
        </authorList>
    </citation>
    <scope>NUCLEOTIDE SEQUENCE [LARGE SCALE GENOMIC DNA]</scope>
    <source>
        <strain evidence="6">ATCC 90039 / CBS 2479 / JCM 2466 / KCTC 7840 / NCYC 2677 / UAMH 7654</strain>
    </source>
</reference>
<dbReference type="InterPro" id="IPR002562">
    <property type="entry name" value="3'-5'_exonuclease_dom"/>
</dbReference>
<dbReference type="GO" id="GO:0003676">
    <property type="term" value="F:nucleic acid binding"/>
    <property type="evidence" value="ECO:0007669"/>
    <property type="project" value="InterPro"/>
</dbReference>
<dbReference type="GO" id="GO:0006139">
    <property type="term" value="P:nucleobase-containing compound metabolic process"/>
    <property type="evidence" value="ECO:0007669"/>
    <property type="project" value="InterPro"/>
</dbReference>
<proteinExistence type="predicted"/>
<dbReference type="RefSeq" id="XP_014182461.1">
    <property type="nucleotide sequence ID" value="XM_014326986.1"/>
</dbReference>
<feature type="compositionally biased region" description="Low complexity" evidence="3">
    <location>
        <begin position="133"/>
        <end position="150"/>
    </location>
</feature>
<feature type="compositionally biased region" description="Low complexity" evidence="3">
    <location>
        <begin position="282"/>
        <end position="295"/>
    </location>
</feature>
<feature type="region of interest" description="Disordered" evidence="3">
    <location>
        <begin position="282"/>
        <end position="318"/>
    </location>
</feature>
<feature type="compositionally biased region" description="Low complexity" evidence="3">
    <location>
        <begin position="429"/>
        <end position="438"/>
    </location>
</feature>
<feature type="region of interest" description="Disordered" evidence="3">
    <location>
        <begin position="180"/>
        <end position="266"/>
    </location>
</feature>
<dbReference type="CDD" id="cd06141">
    <property type="entry name" value="WRN_exo"/>
    <property type="match status" value="1"/>
</dbReference>
<dbReference type="PANTHER" id="PTHR13620:SF104">
    <property type="entry name" value="EXONUCLEASE 3'-5' DOMAIN-CONTAINING PROTEIN 2"/>
    <property type="match status" value="1"/>
</dbReference>
<gene>
    <name evidence="5" type="ORF">A1Q1_07593</name>
</gene>
<dbReference type="InterPro" id="IPR051132">
    <property type="entry name" value="3-5_Exonuclease_domain"/>
</dbReference>
<evidence type="ECO:0000313" key="5">
    <source>
        <dbReference type="EMBL" id="EJT51209.1"/>
    </source>
</evidence>
<dbReference type="Pfam" id="PF01612">
    <property type="entry name" value="DNA_pol_A_exo1"/>
    <property type="match status" value="1"/>
</dbReference>
<feature type="compositionally biased region" description="Low complexity" evidence="3">
    <location>
        <begin position="207"/>
        <end position="220"/>
    </location>
</feature>
<feature type="region of interest" description="Disordered" evidence="3">
    <location>
        <begin position="64"/>
        <end position="98"/>
    </location>
</feature>
<feature type="region of interest" description="Disordered" evidence="3">
    <location>
        <begin position="410"/>
        <end position="466"/>
    </location>
</feature>
<evidence type="ECO:0000313" key="6">
    <source>
        <dbReference type="Proteomes" id="UP000002748"/>
    </source>
</evidence>
<feature type="compositionally biased region" description="Low complexity" evidence="3">
    <location>
        <begin position="234"/>
        <end position="266"/>
    </location>
</feature>
<evidence type="ECO:0000256" key="1">
    <source>
        <dbReference type="ARBA" id="ARBA00022722"/>
    </source>
</evidence>
<dbReference type="GO" id="GO:0005737">
    <property type="term" value="C:cytoplasm"/>
    <property type="evidence" value="ECO:0007669"/>
    <property type="project" value="TreeGrafter"/>
</dbReference>
<comment type="caution">
    <text evidence="5">The sequence shown here is derived from an EMBL/GenBank/DDBJ whole genome shotgun (WGS) entry which is preliminary data.</text>
</comment>
<protein>
    <recommendedName>
        <fullName evidence="4">3'-5' exonuclease domain-containing protein</fullName>
    </recommendedName>
</protein>
<dbReference type="InterPro" id="IPR012337">
    <property type="entry name" value="RNaseH-like_sf"/>
</dbReference>
<feature type="domain" description="3'-5' exonuclease" evidence="4">
    <location>
        <begin position="588"/>
        <end position="673"/>
    </location>
</feature>
<dbReference type="PANTHER" id="PTHR13620">
    <property type="entry name" value="3-5 EXONUCLEASE"/>
    <property type="match status" value="1"/>
</dbReference>
<dbReference type="OrthoDB" id="1920326at2759"/>
<sequence>MFKRMSASAVFATTSTATAGSVGSVGSAASAASVGLGGNAGNAGTAGNAGLGATTTVTATTTATASVGGSGGGGSLGGPVPGPSGSADSPISVASGSAWEEDSVGEFNMTHGQTVQRSKDVSGLAAISPSAPSLRCSPRPLCSSSSPSSHSSHSSQLALLALLAQLTQLALLAALASLTTNTQSKSRPIDPAPSPPQAHRRPPPPTSSSKPLHPFFTRPRVPVPRQPRLVATYASTSSSLYDSQSQSTSQSQSQSQGTEFSQSSGSGSFFSSNTEFFSAASELSFASQSQQSQESGRSRGDVVSPPHGEPSFRPSTHISDLTAELLRLDIRADAGIDDRGWTERTGERDRAIRAVRAGVQRRTASMTLAKEVMEPTAAEWPALSPTSRTVPLKTGYASVAKKGVTTAATAKVESPMVETTLEKPPSRPTSPTTKTAAKPPTPPPPATAQHPPKPPTDEPSDLPVFSHKIPIKGHFTRPPNVAYTTDPAEVEDLIGCLRGPLSLDLEWPPPGQGKAIPRKLRGGKIVHIRRPVYDAKLGKNVWPEAPVSVVQIADARLVIVFQMLHDPEIHVRARTQGRNLTMPHSMPPALLRLLADPERVKCGVNIKQDGNKLWRDFGVPTAGLLELSAVARHVDSARWPDKGLISLARLAAAYLGADLDKGDVRTGDWSARLDAEQGDGHDALHWQHVCERGM</sequence>
<organism evidence="5 6">
    <name type="scientific">Trichosporon asahii var. asahii (strain ATCC 90039 / CBS 2479 / JCM 2466 / KCTC 7840 / NBRC 103889/ NCYC 2677 / UAMH 7654)</name>
    <name type="common">Yeast</name>
    <dbReference type="NCBI Taxonomy" id="1186058"/>
    <lineage>
        <taxon>Eukaryota</taxon>
        <taxon>Fungi</taxon>
        <taxon>Dikarya</taxon>
        <taxon>Basidiomycota</taxon>
        <taxon>Agaricomycotina</taxon>
        <taxon>Tremellomycetes</taxon>
        <taxon>Trichosporonales</taxon>
        <taxon>Trichosporonaceae</taxon>
        <taxon>Trichosporon</taxon>
    </lineage>
</organism>